<dbReference type="CDD" id="cd01335">
    <property type="entry name" value="Radical_SAM"/>
    <property type="match status" value="1"/>
</dbReference>
<dbReference type="EMBL" id="JACRUO010000001">
    <property type="protein sequence ID" value="MBD3689053.1"/>
    <property type="molecule type" value="Genomic_DNA"/>
</dbReference>
<dbReference type="InterPro" id="IPR058240">
    <property type="entry name" value="rSAM_sf"/>
</dbReference>
<evidence type="ECO:0000256" key="8">
    <source>
        <dbReference type="ARBA" id="ARBA00023014"/>
    </source>
</evidence>
<dbReference type="SFLD" id="SFLDG01386">
    <property type="entry name" value="main_SPASM_domain-containing"/>
    <property type="match status" value="1"/>
</dbReference>
<keyword evidence="7" id="KW-0408">Iron</keyword>
<dbReference type="GO" id="GO:0061798">
    <property type="term" value="F:GTP 3',8'-cyclase activity"/>
    <property type="evidence" value="ECO:0007669"/>
    <property type="project" value="UniProtKB-EC"/>
</dbReference>
<evidence type="ECO:0000256" key="3">
    <source>
        <dbReference type="ARBA" id="ARBA00022485"/>
    </source>
</evidence>
<evidence type="ECO:0000313" key="15">
    <source>
        <dbReference type="Proteomes" id="UP000627538"/>
    </source>
</evidence>
<reference evidence="14 15" key="1">
    <citation type="submission" date="2020-08" db="EMBL/GenBank/DDBJ databases">
        <title>Winkia gen. nov., sp. nov., isolated from faeces of the Anser albifrons in China.</title>
        <authorList>
            <person name="Liu Q."/>
        </authorList>
    </citation>
    <scope>NUCLEOTIDE SEQUENCE [LARGE SCALE GENOMIC DNA]</scope>
    <source>
        <strain evidence="14 15">C62</strain>
    </source>
</reference>
<dbReference type="InterPro" id="IPR013483">
    <property type="entry name" value="MoaA"/>
</dbReference>
<dbReference type="InterPro" id="IPR000385">
    <property type="entry name" value="MoaA_NifB_PqqE_Fe-S-bd_CS"/>
</dbReference>
<dbReference type="InterPro" id="IPR013785">
    <property type="entry name" value="Aldolase_TIM"/>
</dbReference>
<evidence type="ECO:0000256" key="4">
    <source>
        <dbReference type="ARBA" id="ARBA00022691"/>
    </source>
</evidence>
<dbReference type="GO" id="GO:0051539">
    <property type="term" value="F:4 iron, 4 sulfur cluster binding"/>
    <property type="evidence" value="ECO:0007669"/>
    <property type="project" value="UniProtKB-KW"/>
</dbReference>
<evidence type="ECO:0000256" key="1">
    <source>
        <dbReference type="ARBA" id="ARBA00001966"/>
    </source>
</evidence>
<evidence type="ECO:0000256" key="10">
    <source>
        <dbReference type="ARBA" id="ARBA00023150"/>
    </source>
</evidence>
<dbReference type="InterPro" id="IPR050105">
    <property type="entry name" value="MoCo_biosynth_MoaA/MoaC"/>
</dbReference>
<dbReference type="InterPro" id="IPR007197">
    <property type="entry name" value="rSAM"/>
</dbReference>
<evidence type="ECO:0000313" key="14">
    <source>
        <dbReference type="EMBL" id="MBD3689053.1"/>
    </source>
</evidence>
<dbReference type="InterPro" id="IPR006638">
    <property type="entry name" value="Elp3/MiaA/NifB-like_rSAM"/>
</dbReference>
<dbReference type="SUPFAM" id="SSF102114">
    <property type="entry name" value="Radical SAM enzymes"/>
    <property type="match status" value="1"/>
</dbReference>
<dbReference type="InterPro" id="IPR010505">
    <property type="entry name" value="MoaA_twitch"/>
</dbReference>
<keyword evidence="15" id="KW-1185">Reference proteome</keyword>
<dbReference type="Pfam" id="PF04055">
    <property type="entry name" value="Radical_SAM"/>
    <property type="match status" value="1"/>
</dbReference>
<proteinExistence type="predicted"/>
<dbReference type="SFLD" id="SFLDS00029">
    <property type="entry name" value="Radical_SAM"/>
    <property type="match status" value="1"/>
</dbReference>
<evidence type="ECO:0000256" key="9">
    <source>
        <dbReference type="ARBA" id="ARBA00023134"/>
    </source>
</evidence>
<keyword evidence="9" id="KW-0342">GTP-binding</keyword>
<dbReference type="SMART" id="SM00729">
    <property type="entry name" value="Elp3"/>
    <property type="match status" value="1"/>
</dbReference>
<dbReference type="RefSeq" id="WP_191071131.1">
    <property type="nucleotide sequence ID" value="NZ_CP060506.1"/>
</dbReference>
<dbReference type="InterPro" id="IPR040064">
    <property type="entry name" value="MoaA-like"/>
</dbReference>
<dbReference type="GO" id="GO:0061799">
    <property type="term" value="F:cyclic pyranopterin monophosphate synthase activity"/>
    <property type="evidence" value="ECO:0007669"/>
    <property type="project" value="TreeGrafter"/>
</dbReference>
<comment type="cofactor">
    <cofactor evidence="1">
        <name>[4Fe-4S] cluster</name>
        <dbReference type="ChEBI" id="CHEBI:49883"/>
    </cofactor>
</comment>
<dbReference type="SFLD" id="SFLDG01383">
    <property type="entry name" value="cyclic_pyranopterin_phosphate"/>
    <property type="match status" value="1"/>
</dbReference>
<evidence type="ECO:0000256" key="7">
    <source>
        <dbReference type="ARBA" id="ARBA00023004"/>
    </source>
</evidence>
<keyword evidence="5" id="KW-0479">Metal-binding</keyword>
<accession>A0A8I0GA72</accession>
<evidence type="ECO:0000259" key="13">
    <source>
        <dbReference type="PROSITE" id="PS51918"/>
    </source>
</evidence>
<dbReference type="PROSITE" id="PS51918">
    <property type="entry name" value="RADICAL_SAM"/>
    <property type="match status" value="1"/>
</dbReference>
<dbReference type="GO" id="GO:0006777">
    <property type="term" value="P:Mo-molybdopterin cofactor biosynthetic process"/>
    <property type="evidence" value="ECO:0007669"/>
    <property type="project" value="UniProtKB-KW"/>
</dbReference>
<dbReference type="GO" id="GO:0046872">
    <property type="term" value="F:metal ion binding"/>
    <property type="evidence" value="ECO:0007669"/>
    <property type="project" value="UniProtKB-KW"/>
</dbReference>
<evidence type="ECO:0000256" key="12">
    <source>
        <dbReference type="ARBA" id="ARBA00048697"/>
    </source>
</evidence>
<sequence length="325" mass="34836">MDALVDQSGRTARDLRISVTDRCNLRCAYCLPEDARSWAARSDLLRADDVARLVSIGLEVGIHDVRFTGGEPLLRPDLADLIAAAAAEFDRAGLPRRIALTTNAIGLDSRLDDLLAAGLGRINISLDTLDPDRFAALSRRRRLADVMAGLDAVAASSLGPVKVNTVIVDSTSLAEIPSLVDYCLARGWQWRAIELMPFGPLAETPGPTGDEILSALSAHVDLSPRAGDDPHAPARTYDVPGGTVGIIASMSSPFCHSCSRTRVSATGRVYPCLFSPLHVDVSEALRAGRDDEVKRLWREATWNKPAGHPWLPTPGRAYSLSAIGG</sequence>
<comment type="catalytic activity">
    <reaction evidence="12">
        <text>GTP + AH2 + S-adenosyl-L-methionine = (8S)-3',8-cyclo-7,8-dihydroguanosine 5'-triphosphate + 5'-deoxyadenosine + L-methionine + A + H(+)</text>
        <dbReference type="Rhea" id="RHEA:49576"/>
        <dbReference type="ChEBI" id="CHEBI:13193"/>
        <dbReference type="ChEBI" id="CHEBI:15378"/>
        <dbReference type="ChEBI" id="CHEBI:17319"/>
        <dbReference type="ChEBI" id="CHEBI:17499"/>
        <dbReference type="ChEBI" id="CHEBI:37565"/>
        <dbReference type="ChEBI" id="CHEBI:57844"/>
        <dbReference type="ChEBI" id="CHEBI:59789"/>
        <dbReference type="ChEBI" id="CHEBI:131766"/>
        <dbReference type="EC" id="4.1.99.22"/>
    </reaction>
</comment>
<keyword evidence="11" id="KW-0456">Lyase</keyword>
<dbReference type="SFLD" id="SFLDG01067">
    <property type="entry name" value="SPASM/twitch_domain_containing"/>
    <property type="match status" value="1"/>
</dbReference>
<dbReference type="Pfam" id="PF06463">
    <property type="entry name" value="Mob_synth_C"/>
    <property type="match status" value="1"/>
</dbReference>
<keyword evidence="10" id="KW-0501">Molybdenum cofactor biosynthesis</keyword>
<protein>
    <recommendedName>
        <fullName evidence="2">GTP 3',8-cyclase</fullName>
        <ecNumber evidence="2">4.1.99.22</ecNumber>
    </recommendedName>
</protein>
<feature type="domain" description="Radical SAM core" evidence="13">
    <location>
        <begin position="7"/>
        <end position="240"/>
    </location>
</feature>
<evidence type="ECO:0000256" key="5">
    <source>
        <dbReference type="ARBA" id="ARBA00022723"/>
    </source>
</evidence>
<dbReference type="Gene3D" id="3.20.20.70">
    <property type="entry name" value="Aldolase class I"/>
    <property type="match status" value="1"/>
</dbReference>
<dbReference type="PROSITE" id="PS01305">
    <property type="entry name" value="MOAA_NIFB_PQQE"/>
    <property type="match status" value="1"/>
</dbReference>
<dbReference type="UniPathway" id="UPA00344"/>
<keyword evidence="3" id="KW-0004">4Fe-4S</keyword>
<dbReference type="PANTHER" id="PTHR22960">
    <property type="entry name" value="MOLYBDOPTERIN COFACTOR SYNTHESIS PROTEIN A"/>
    <property type="match status" value="1"/>
</dbReference>
<comment type="caution">
    <text evidence="14">The sequence shown here is derived from an EMBL/GenBank/DDBJ whole genome shotgun (WGS) entry which is preliminary data.</text>
</comment>
<dbReference type="EC" id="4.1.99.22" evidence="2"/>
<gene>
    <name evidence="14" type="primary">moaA</name>
    <name evidence="14" type="ORF">H8R10_02240</name>
</gene>
<keyword evidence="4" id="KW-0949">S-adenosyl-L-methionine</keyword>
<evidence type="ECO:0000256" key="2">
    <source>
        <dbReference type="ARBA" id="ARBA00012167"/>
    </source>
</evidence>
<keyword evidence="6" id="KW-0547">Nucleotide-binding</keyword>
<name>A0A8I0GA72_9ACTO</name>
<dbReference type="PANTHER" id="PTHR22960:SF0">
    <property type="entry name" value="MOLYBDENUM COFACTOR BIOSYNTHESIS PROTEIN 1"/>
    <property type="match status" value="1"/>
</dbReference>
<keyword evidence="8" id="KW-0411">Iron-sulfur</keyword>
<dbReference type="AlphaFoldDB" id="A0A8I0GA72"/>
<dbReference type="NCBIfam" id="TIGR02666">
    <property type="entry name" value="moaA"/>
    <property type="match status" value="1"/>
</dbReference>
<organism evidence="14 15">
    <name type="scientific">Nanchangia anserum</name>
    <dbReference type="NCBI Taxonomy" id="2692125"/>
    <lineage>
        <taxon>Bacteria</taxon>
        <taxon>Bacillati</taxon>
        <taxon>Actinomycetota</taxon>
        <taxon>Actinomycetes</taxon>
        <taxon>Actinomycetales</taxon>
        <taxon>Actinomycetaceae</taxon>
        <taxon>Nanchangia</taxon>
    </lineage>
</organism>
<dbReference type="GO" id="GO:0005525">
    <property type="term" value="F:GTP binding"/>
    <property type="evidence" value="ECO:0007669"/>
    <property type="project" value="UniProtKB-KW"/>
</dbReference>
<dbReference type="CDD" id="cd21117">
    <property type="entry name" value="Twitch_MoaA"/>
    <property type="match status" value="1"/>
</dbReference>
<evidence type="ECO:0000256" key="11">
    <source>
        <dbReference type="ARBA" id="ARBA00023239"/>
    </source>
</evidence>
<evidence type="ECO:0000256" key="6">
    <source>
        <dbReference type="ARBA" id="ARBA00022741"/>
    </source>
</evidence>
<dbReference type="Proteomes" id="UP000627538">
    <property type="component" value="Unassembled WGS sequence"/>
</dbReference>